<evidence type="ECO:0000313" key="2">
    <source>
        <dbReference type="EMBL" id="MBW63272.1"/>
    </source>
</evidence>
<dbReference type="AlphaFoldDB" id="A0A2M4CD64"/>
<name>A0A2M4CD64_9DIPT</name>
<proteinExistence type="predicted"/>
<sequence>MHPLLSRPPGSREGVAAAAFSIAGATHTHTHPRGVGWGTDSPEKKQEENFVLLVSRVATHCCCAVHSSRPSKQN</sequence>
<accession>A0A2M4CD64</accession>
<protein>
    <submittedName>
        <fullName evidence="2">Putative secreted protein</fullName>
    </submittedName>
</protein>
<organism evidence="2">
    <name type="scientific">Anopheles marajoara</name>
    <dbReference type="NCBI Taxonomy" id="58244"/>
    <lineage>
        <taxon>Eukaryota</taxon>
        <taxon>Metazoa</taxon>
        <taxon>Ecdysozoa</taxon>
        <taxon>Arthropoda</taxon>
        <taxon>Hexapoda</taxon>
        <taxon>Insecta</taxon>
        <taxon>Pterygota</taxon>
        <taxon>Neoptera</taxon>
        <taxon>Endopterygota</taxon>
        <taxon>Diptera</taxon>
        <taxon>Nematocera</taxon>
        <taxon>Culicoidea</taxon>
        <taxon>Culicidae</taxon>
        <taxon>Anophelinae</taxon>
        <taxon>Anopheles</taxon>
    </lineage>
</organism>
<reference evidence="2" key="1">
    <citation type="submission" date="2018-01" db="EMBL/GenBank/DDBJ databases">
        <title>An insight into the sialome of Amazonian anophelines.</title>
        <authorList>
            <person name="Ribeiro J.M."/>
            <person name="Scarpassa V."/>
            <person name="Calvo E."/>
        </authorList>
    </citation>
    <scope>NUCLEOTIDE SEQUENCE</scope>
    <source>
        <tissue evidence="2">Salivary glands</tissue>
    </source>
</reference>
<feature type="region of interest" description="Disordered" evidence="1">
    <location>
        <begin position="23"/>
        <end position="42"/>
    </location>
</feature>
<evidence type="ECO:0000256" key="1">
    <source>
        <dbReference type="SAM" id="MobiDB-lite"/>
    </source>
</evidence>
<dbReference type="EMBL" id="GGFJ01014131">
    <property type="protein sequence ID" value="MBW63272.1"/>
    <property type="molecule type" value="Transcribed_RNA"/>
</dbReference>